<dbReference type="Pfam" id="PF12867">
    <property type="entry name" value="DinB_2"/>
    <property type="match status" value="1"/>
</dbReference>
<sequence length="151" mass="17748">MNVKDIFLVQLNACHENTWFVALLNSIDGLTEEQASWKPSEMTNSIFEIVNHLIFYNQQYLNRFKEIPNKEDVDNNTFRNKEELNWEDTVKCINSIMSEWKNVVEEANANKIDKWAPELAHLTNHITYHTGQILYIRKLQGTWNPKHGVEG</sequence>
<dbReference type="Gene3D" id="1.20.120.450">
    <property type="entry name" value="dinb family like domain"/>
    <property type="match status" value="1"/>
</dbReference>
<reference evidence="3" key="1">
    <citation type="submission" date="2016-10" db="EMBL/GenBank/DDBJ databases">
        <authorList>
            <person name="Varghese N."/>
            <person name="Submissions S."/>
        </authorList>
    </citation>
    <scope>NUCLEOTIDE SEQUENCE [LARGE SCALE GENOMIC DNA]</scope>
    <source>
        <strain evidence="3">CGMCC 1.4250</strain>
    </source>
</reference>
<feature type="domain" description="DinB-like" evidence="1">
    <location>
        <begin position="23"/>
        <end position="130"/>
    </location>
</feature>
<keyword evidence="3" id="KW-1185">Reference proteome</keyword>
<dbReference type="AlphaFoldDB" id="A0A1I4M647"/>
<dbReference type="STRING" id="334253.SAMN04487943_10645"/>
<dbReference type="RefSeq" id="WP_091483879.1">
    <property type="nucleotide sequence ID" value="NZ_FOTR01000006.1"/>
</dbReference>
<evidence type="ECO:0000313" key="3">
    <source>
        <dbReference type="Proteomes" id="UP000198565"/>
    </source>
</evidence>
<name>A0A1I4M647_9BACI</name>
<dbReference type="OrthoDB" id="9798830at2"/>
<dbReference type="Proteomes" id="UP000198565">
    <property type="component" value="Unassembled WGS sequence"/>
</dbReference>
<gene>
    <name evidence="2" type="ORF">SAMN04487943_10645</name>
</gene>
<evidence type="ECO:0000313" key="2">
    <source>
        <dbReference type="EMBL" id="SFL98669.1"/>
    </source>
</evidence>
<accession>A0A1I4M647</accession>
<dbReference type="InterPro" id="IPR024775">
    <property type="entry name" value="DinB-like"/>
</dbReference>
<dbReference type="InterPro" id="IPR034660">
    <property type="entry name" value="DinB/YfiT-like"/>
</dbReference>
<proteinExistence type="predicted"/>
<organism evidence="2 3">
    <name type="scientific">Gracilibacillus orientalis</name>
    <dbReference type="NCBI Taxonomy" id="334253"/>
    <lineage>
        <taxon>Bacteria</taxon>
        <taxon>Bacillati</taxon>
        <taxon>Bacillota</taxon>
        <taxon>Bacilli</taxon>
        <taxon>Bacillales</taxon>
        <taxon>Bacillaceae</taxon>
        <taxon>Gracilibacillus</taxon>
    </lineage>
</organism>
<protein>
    <submittedName>
        <fullName evidence="2">Uncharacterized damage-inducible protein DinB (Forms a four-helix bundle)</fullName>
    </submittedName>
</protein>
<dbReference type="SUPFAM" id="SSF109854">
    <property type="entry name" value="DinB/YfiT-like putative metalloenzymes"/>
    <property type="match status" value="1"/>
</dbReference>
<evidence type="ECO:0000259" key="1">
    <source>
        <dbReference type="Pfam" id="PF12867"/>
    </source>
</evidence>
<dbReference type="EMBL" id="FOTR01000006">
    <property type="protein sequence ID" value="SFL98669.1"/>
    <property type="molecule type" value="Genomic_DNA"/>
</dbReference>